<evidence type="ECO:0000259" key="12">
    <source>
        <dbReference type="Pfam" id="PF21791"/>
    </source>
</evidence>
<dbReference type="GO" id="GO:0005737">
    <property type="term" value="C:cytoplasm"/>
    <property type="evidence" value="ECO:0007669"/>
    <property type="project" value="TreeGrafter"/>
</dbReference>
<reference evidence="13" key="1">
    <citation type="submission" date="2020-03" db="EMBL/GenBank/DDBJ databases">
        <title>A high-quality chromosome-level genome assembly of a woody plant with both climbing and erect habits, Rhamnella rubrinervis.</title>
        <authorList>
            <person name="Lu Z."/>
            <person name="Yang Y."/>
            <person name="Zhu X."/>
            <person name="Sun Y."/>
        </authorList>
    </citation>
    <scope>NUCLEOTIDE SEQUENCE</scope>
    <source>
        <strain evidence="13">BYM</strain>
        <tissue evidence="13">Leaf</tissue>
    </source>
</reference>
<keyword evidence="4" id="KW-0274">FAD</keyword>
<dbReference type="InterPro" id="IPR036188">
    <property type="entry name" value="FAD/NAD-bd_sf"/>
</dbReference>
<dbReference type="Proteomes" id="UP000796880">
    <property type="component" value="Unassembled WGS sequence"/>
</dbReference>
<accession>A0A8K0MPP6</accession>
<comment type="similarity">
    <text evidence="2">Belongs to the FAD-dependent oxidoreductase family.</text>
</comment>
<keyword evidence="14" id="KW-1185">Reference proteome</keyword>
<dbReference type="Pfam" id="PF21791">
    <property type="entry name" value="MDHAR3-like_C"/>
    <property type="match status" value="1"/>
</dbReference>
<dbReference type="EC" id="1.6.5.4" evidence="9"/>
<dbReference type="EMBL" id="VOIH02000002">
    <property type="protein sequence ID" value="KAF3453619.1"/>
    <property type="molecule type" value="Genomic_DNA"/>
</dbReference>
<evidence type="ECO:0000313" key="13">
    <source>
        <dbReference type="EMBL" id="KAF3453619.1"/>
    </source>
</evidence>
<comment type="cofactor">
    <cofactor evidence="1">
        <name>FAD</name>
        <dbReference type="ChEBI" id="CHEBI:57692"/>
    </cofactor>
</comment>
<dbReference type="InterPro" id="IPR048618">
    <property type="entry name" value="MDHAR3-like_C"/>
</dbReference>
<dbReference type="InterPro" id="IPR050446">
    <property type="entry name" value="FAD-oxidoreductase/Apoptosis"/>
</dbReference>
<keyword evidence="3" id="KW-0285">Flavoprotein</keyword>
<dbReference type="InterPro" id="IPR023753">
    <property type="entry name" value="FAD/NAD-binding_dom"/>
</dbReference>
<protein>
    <recommendedName>
        <fullName evidence="9">monodehydroascorbate reductase (NADH)</fullName>
        <ecNumber evidence="9">1.6.5.4</ecNumber>
    </recommendedName>
</protein>
<keyword evidence="6" id="KW-0520">NAD</keyword>
<dbReference type="Gene3D" id="3.50.50.60">
    <property type="entry name" value="FAD/NAD(P)-binding domain"/>
    <property type="match status" value="2"/>
</dbReference>
<evidence type="ECO:0000256" key="7">
    <source>
        <dbReference type="ARBA" id="ARBA00023284"/>
    </source>
</evidence>
<comment type="function">
    <text evidence="8">Catalyzes the conversion of monodehydroascorbate to ascorbate, oxidizing NADH in the process.</text>
</comment>
<proteinExistence type="inferred from homology"/>
<evidence type="ECO:0000259" key="11">
    <source>
        <dbReference type="Pfam" id="PF07992"/>
    </source>
</evidence>
<organism evidence="13 14">
    <name type="scientific">Rhamnella rubrinervis</name>
    <dbReference type="NCBI Taxonomy" id="2594499"/>
    <lineage>
        <taxon>Eukaryota</taxon>
        <taxon>Viridiplantae</taxon>
        <taxon>Streptophyta</taxon>
        <taxon>Embryophyta</taxon>
        <taxon>Tracheophyta</taxon>
        <taxon>Spermatophyta</taxon>
        <taxon>Magnoliopsida</taxon>
        <taxon>eudicotyledons</taxon>
        <taxon>Gunneridae</taxon>
        <taxon>Pentapetalae</taxon>
        <taxon>rosids</taxon>
        <taxon>fabids</taxon>
        <taxon>Rosales</taxon>
        <taxon>Rhamnaceae</taxon>
        <taxon>rhamnoid group</taxon>
        <taxon>Rhamneae</taxon>
        <taxon>Rhamnella</taxon>
    </lineage>
</organism>
<name>A0A8K0MPP6_9ROSA</name>
<dbReference type="InterPro" id="IPR016156">
    <property type="entry name" value="FAD/NAD-linked_Rdtase_dimer_sf"/>
</dbReference>
<dbReference type="PANTHER" id="PTHR43557:SF5">
    <property type="entry name" value="MONODEHYDROASCORBATE REDUCTASE 1, PEROXISOMAL"/>
    <property type="match status" value="1"/>
</dbReference>
<evidence type="ECO:0000256" key="6">
    <source>
        <dbReference type="ARBA" id="ARBA00023027"/>
    </source>
</evidence>
<dbReference type="AlphaFoldDB" id="A0A8K0MPP6"/>
<dbReference type="PRINTS" id="PR00368">
    <property type="entry name" value="FADPNR"/>
</dbReference>
<dbReference type="PANTHER" id="PTHR43557">
    <property type="entry name" value="APOPTOSIS-INDUCING FACTOR 1"/>
    <property type="match status" value="1"/>
</dbReference>
<evidence type="ECO:0000256" key="4">
    <source>
        <dbReference type="ARBA" id="ARBA00022827"/>
    </source>
</evidence>
<comment type="catalytic activity">
    <reaction evidence="10">
        <text>2 monodehydro-L-ascorbate radical + NADH + H(+) = 2 L-ascorbate + NAD(+)</text>
        <dbReference type="Rhea" id="RHEA:14581"/>
        <dbReference type="ChEBI" id="CHEBI:15378"/>
        <dbReference type="ChEBI" id="CHEBI:38290"/>
        <dbReference type="ChEBI" id="CHEBI:57540"/>
        <dbReference type="ChEBI" id="CHEBI:57945"/>
        <dbReference type="ChEBI" id="CHEBI:59513"/>
        <dbReference type="EC" id="1.6.5.4"/>
    </reaction>
</comment>
<evidence type="ECO:0000256" key="5">
    <source>
        <dbReference type="ARBA" id="ARBA00023002"/>
    </source>
</evidence>
<dbReference type="SUPFAM" id="SSF51905">
    <property type="entry name" value="FAD/NAD(P)-binding domain"/>
    <property type="match status" value="2"/>
</dbReference>
<comment type="caution">
    <text evidence="13">The sequence shown here is derived from an EMBL/GenBank/DDBJ whole genome shotgun (WGS) entry which is preliminary data.</text>
</comment>
<dbReference type="PRINTS" id="PR00411">
    <property type="entry name" value="PNDRDTASEI"/>
</dbReference>
<feature type="domain" description="FAD/NAD(P)-binding" evidence="11">
    <location>
        <begin position="100"/>
        <end position="417"/>
    </location>
</feature>
<gene>
    <name evidence="13" type="ORF">FNV43_RR04060</name>
</gene>
<dbReference type="Gene3D" id="3.30.390.30">
    <property type="match status" value="1"/>
</dbReference>
<evidence type="ECO:0000256" key="1">
    <source>
        <dbReference type="ARBA" id="ARBA00001974"/>
    </source>
</evidence>
<evidence type="ECO:0000256" key="2">
    <source>
        <dbReference type="ARBA" id="ARBA00006442"/>
    </source>
</evidence>
<feature type="domain" description="Monodehydroascorbate reductase 3-like C-terminal" evidence="12">
    <location>
        <begin position="439"/>
        <end position="480"/>
    </location>
</feature>
<dbReference type="Pfam" id="PF07992">
    <property type="entry name" value="Pyr_redox_2"/>
    <property type="match status" value="1"/>
</dbReference>
<evidence type="ECO:0000313" key="14">
    <source>
        <dbReference type="Proteomes" id="UP000796880"/>
    </source>
</evidence>
<evidence type="ECO:0000256" key="9">
    <source>
        <dbReference type="ARBA" id="ARBA00038920"/>
    </source>
</evidence>
<sequence>MKVLKSIISEELNRLKKDIELKFYAEHRLSGIIEKEEVINWLSNVKGINSEIQIIEQDIEKHKYLLSANLGKRVDEKTKEAQELLQTGRSHRLKFEEKHFKYIIVGGGIAAGHAAREFTRKGLQPGELAIISKEGVAPYERPVLSKSYLFPNGAARLPSFHVCVGDDEKERQLPQWYVNKGIELFLGTEVVKADLASRTLTVANGRIFMYRILIIATGSEAIKLTDFGVQGAHAKNIFHLREISDADELVKGMKRKKKGKAVVIGGGYIGLEVASAMRINDFEVSMVYPEPWFMHGLFTPAIASFYEKYFSDKGIKLFKGTVVVGFETASNEEVKIVKLKNGQVLLADVVVVGIGGRPLTTLFKGQVQEEQGGIKTNGLFRTSVPDVYAVGDVATFPVKRYGDLRRVEHVDHARKSAGHAVGAIKASEDGKSIGEYDYLPSFNSSYFDLSWCFYGDNVGEPMMFWDKSTPSTTKPKFVTY</sequence>
<dbReference type="GO" id="GO:0016656">
    <property type="term" value="F:monodehydroascorbate reductase (NADH) activity"/>
    <property type="evidence" value="ECO:0007669"/>
    <property type="project" value="UniProtKB-EC"/>
</dbReference>
<evidence type="ECO:0000256" key="3">
    <source>
        <dbReference type="ARBA" id="ARBA00022630"/>
    </source>
</evidence>
<dbReference type="OrthoDB" id="432169at2759"/>
<evidence type="ECO:0000256" key="10">
    <source>
        <dbReference type="ARBA" id="ARBA00048948"/>
    </source>
</evidence>
<keyword evidence="7" id="KW-0676">Redox-active center</keyword>
<evidence type="ECO:0000256" key="8">
    <source>
        <dbReference type="ARBA" id="ARBA00037189"/>
    </source>
</evidence>
<keyword evidence="5" id="KW-0560">Oxidoreductase</keyword>